<keyword evidence="3" id="KW-1185">Reference proteome</keyword>
<evidence type="ECO:0000313" key="3">
    <source>
        <dbReference type="Proteomes" id="UP000242520"/>
    </source>
</evidence>
<reference evidence="3" key="1">
    <citation type="submission" date="2016-11" db="EMBL/GenBank/DDBJ databases">
        <authorList>
            <person name="Varghese N."/>
            <person name="Submissions S."/>
        </authorList>
    </citation>
    <scope>NUCLEOTIDE SEQUENCE [LARGE SCALE GENOMIC DNA]</scope>
    <source>
        <strain evidence="3">DSM 15285</strain>
    </source>
</reference>
<protein>
    <submittedName>
        <fullName evidence="2">Uncharacterized protein</fullName>
    </submittedName>
</protein>
<keyword evidence="1" id="KW-0472">Membrane</keyword>
<dbReference type="Proteomes" id="UP000242520">
    <property type="component" value="Unassembled WGS sequence"/>
</dbReference>
<feature type="transmembrane region" description="Helical" evidence="1">
    <location>
        <begin position="6"/>
        <end position="22"/>
    </location>
</feature>
<proteinExistence type="predicted"/>
<keyword evidence="1" id="KW-1133">Transmembrane helix</keyword>
<accession>A0A1M5SWT8</accession>
<dbReference type="SUPFAM" id="SSF69304">
    <property type="entry name" value="Tricorn protease N-terminal domain"/>
    <property type="match status" value="1"/>
</dbReference>
<dbReference type="EMBL" id="FQXH01000025">
    <property type="protein sequence ID" value="SHH43004.1"/>
    <property type="molecule type" value="Genomic_DNA"/>
</dbReference>
<evidence type="ECO:0000313" key="2">
    <source>
        <dbReference type="EMBL" id="SHH43004.1"/>
    </source>
</evidence>
<evidence type="ECO:0000256" key="1">
    <source>
        <dbReference type="SAM" id="Phobius"/>
    </source>
</evidence>
<keyword evidence="1" id="KW-0812">Transmembrane</keyword>
<dbReference type="OrthoDB" id="2080307at2"/>
<gene>
    <name evidence="2" type="ORF">SAMN02744040_01945</name>
</gene>
<organism evidence="2 3">
    <name type="scientific">Tepidibacter thalassicus DSM 15285</name>
    <dbReference type="NCBI Taxonomy" id="1123350"/>
    <lineage>
        <taxon>Bacteria</taxon>
        <taxon>Bacillati</taxon>
        <taxon>Bacillota</taxon>
        <taxon>Clostridia</taxon>
        <taxon>Peptostreptococcales</taxon>
        <taxon>Peptostreptococcaceae</taxon>
        <taxon>Tepidibacter</taxon>
    </lineage>
</organism>
<dbReference type="AlphaFoldDB" id="A0A1M5SWT8"/>
<name>A0A1M5SWT8_9FIRM</name>
<sequence>MNKKNIFLSCLIFFIITMFLIYPQNTSIDLNKGNDISHQFLIKKKSKNIYNNINVQEYKLPVPKDGEIGDQTVYGNQVYYTVLYMKDMSNFAEKVDIYKYNVDNGDCDLLYEDNNLDSDIYINELRANENYLFWEKFTPQNDWSLNKFNLNNNKIEVIRTSKDTNSKILPSIEVTNKHLTWYEYVNKKPRLIIYSIKENKIKIIDKNIYLESPYDRAYIRDNKLTYITSNNKNKYINIYDLNKNRNKILSMPKNIKIKNILSNNNFTIWHEDYGISNVYVYDHRIKELYLINSKNNGHNVFAINLCKNYIFINDSNNSNIFCFDMNTKKKINLTKEINYDKNLYTLTTVTSDNKFIAQNTTIKGVFCLIVTFK</sequence>